<name>A0A256GCK6_9HYPH</name>
<protein>
    <submittedName>
        <fullName evidence="1">Uncharacterized protein</fullName>
    </submittedName>
</protein>
<dbReference type="AlphaFoldDB" id="A0A256GCK6"/>
<evidence type="ECO:0000313" key="2">
    <source>
        <dbReference type="Proteomes" id="UP000216363"/>
    </source>
</evidence>
<gene>
    <name evidence="1" type="ORF">CES86_4646</name>
</gene>
<dbReference type="Proteomes" id="UP000216363">
    <property type="component" value="Unassembled WGS sequence"/>
</dbReference>
<organism evidence="1 2">
    <name type="scientific">Brucella lupini</name>
    <dbReference type="NCBI Taxonomy" id="255457"/>
    <lineage>
        <taxon>Bacteria</taxon>
        <taxon>Pseudomonadati</taxon>
        <taxon>Pseudomonadota</taxon>
        <taxon>Alphaproteobacteria</taxon>
        <taxon>Hyphomicrobiales</taxon>
        <taxon>Brucellaceae</taxon>
        <taxon>Brucella/Ochrobactrum group</taxon>
        <taxon>Brucella</taxon>
    </lineage>
</organism>
<sequence length="43" mass="4834">MMVPPHYSTGCSQGMLQTVRRFSGSLLPLALSGSRYDRENLLY</sequence>
<comment type="caution">
    <text evidence="1">The sequence shown here is derived from an EMBL/GenBank/DDBJ whole genome shotgun (WGS) entry which is preliminary data.</text>
</comment>
<proteinExistence type="predicted"/>
<evidence type="ECO:0000313" key="1">
    <source>
        <dbReference type="EMBL" id="OYR24361.1"/>
    </source>
</evidence>
<reference evidence="1 2" key="1">
    <citation type="submission" date="2017-07" db="EMBL/GenBank/DDBJ databases">
        <title>Draft genome of Ochrobactrum lupini type strain LUP21.</title>
        <authorList>
            <person name="Krzyzanowska D.M."/>
            <person name="Jafra S."/>
        </authorList>
    </citation>
    <scope>NUCLEOTIDE SEQUENCE [LARGE SCALE GENOMIC DNA]</scope>
    <source>
        <strain evidence="1 2">LUP21</strain>
    </source>
</reference>
<accession>A0A256GCK6</accession>
<dbReference type="EMBL" id="NNRN01000062">
    <property type="protein sequence ID" value="OYR24361.1"/>
    <property type="molecule type" value="Genomic_DNA"/>
</dbReference>